<keyword evidence="2" id="KW-1185">Reference proteome</keyword>
<dbReference type="Proteomes" id="UP000076738">
    <property type="component" value="Unassembled WGS sequence"/>
</dbReference>
<gene>
    <name evidence="1" type="ORF">CALVIDRAFT_505159</name>
</gene>
<accession>A0A167HQ71</accession>
<proteinExistence type="predicted"/>
<dbReference type="AlphaFoldDB" id="A0A167HQ71"/>
<feature type="non-terminal residue" evidence="1">
    <location>
        <position position="172"/>
    </location>
</feature>
<sequence length="172" mass="19172">MLCCRRLLLVPALPYRAALRSQLYFSSATMLGPVPFSSHRDKPVSTINAKRSDLTVSFSEWKAKLGEVLDPMKEKVEQATYRVFGIWDEVQKEQADCEELASELSWVAEQILGAIPPSGLTDAKVQRAVNALATAALNIDDFIKQRPSTKEVMGKGRAKTIAKFLTDVKEMR</sequence>
<dbReference type="EMBL" id="KV417317">
    <property type="protein sequence ID" value="KZO91867.1"/>
    <property type="molecule type" value="Genomic_DNA"/>
</dbReference>
<protein>
    <submittedName>
        <fullName evidence="1">Uncharacterized protein</fullName>
    </submittedName>
</protein>
<name>A0A167HQ71_CALVF</name>
<reference evidence="1 2" key="1">
    <citation type="journal article" date="2016" name="Mol. Biol. Evol.">
        <title>Comparative Genomics of Early-Diverging Mushroom-Forming Fungi Provides Insights into the Origins of Lignocellulose Decay Capabilities.</title>
        <authorList>
            <person name="Nagy L.G."/>
            <person name="Riley R."/>
            <person name="Tritt A."/>
            <person name="Adam C."/>
            <person name="Daum C."/>
            <person name="Floudas D."/>
            <person name="Sun H."/>
            <person name="Yadav J.S."/>
            <person name="Pangilinan J."/>
            <person name="Larsson K.H."/>
            <person name="Matsuura K."/>
            <person name="Barry K."/>
            <person name="Labutti K."/>
            <person name="Kuo R."/>
            <person name="Ohm R.A."/>
            <person name="Bhattacharya S.S."/>
            <person name="Shirouzu T."/>
            <person name="Yoshinaga Y."/>
            <person name="Martin F.M."/>
            <person name="Grigoriev I.V."/>
            <person name="Hibbett D.S."/>
        </authorList>
    </citation>
    <scope>NUCLEOTIDE SEQUENCE [LARGE SCALE GENOMIC DNA]</scope>
    <source>
        <strain evidence="1 2">TUFC12733</strain>
    </source>
</reference>
<evidence type="ECO:0000313" key="2">
    <source>
        <dbReference type="Proteomes" id="UP000076738"/>
    </source>
</evidence>
<organism evidence="1 2">
    <name type="scientific">Calocera viscosa (strain TUFC12733)</name>
    <dbReference type="NCBI Taxonomy" id="1330018"/>
    <lineage>
        <taxon>Eukaryota</taxon>
        <taxon>Fungi</taxon>
        <taxon>Dikarya</taxon>
        <taxon>Basidiomycota</taxon>
        <taxon>Agaricomycotina</taxon>
        <taxon>Dacrymycetes</taxon>
        <taxon>Dacrymycetales</taxon>
        <taxon>Dacrymycetaceae</taxon>
        <taxon>Calocera</taxon>
    </lineage>
</organism>
<evidence type="ECO:0000313" key="1">
    <source>
        <dbReference type="EMBL" id="KZO91867.1"/>
    </source>
</evidence>